<feature type="chain" id="PRO_5035286276" evidence="2">
    <location>
        <begin position="23"/>
        <end position="157"/>
    </location>
</feature>
<organism evidence="3 4">
    <name type="scientific">Halteria grandinella</name>
    <dbReference type="NCBI Taxonomy" id="5974"/>
    <lineage>
        <taxon>Eukaryota</taxon>
        <taxon>Sar</taxon>
        <taxon>Alveolata</taxon>
        <taxon>Ciliophora</taxon>
        <taxon>Intramacronucleata</taxon>
        <taxon>Spirotrichea</taxon>
        <taxon>Stichotrichia</taxon>
        <taxon>Sporadotrichida</taxon>
        <taxon>Halteriidae</taxon>
        <taxon>Halteria</taxon>
    </lineage>
</organism>
<keyword evidence="1" id="KW-0812">Transmembrane</keyword>
<keyword evidence="4" id="KW-1185">Reference proteome</keyword>
<dbReference type="AlphaFoldDB" id="A0A8J8P6M7"/>
<name>A0A8J8P6M7_HALGN</name>
<keyword evidence="1" id="KW-1133">Transmembrane helix</keyword>
<evidence type="ECO:0000313" key="3">
    <source>
        <dbReference type="EMBL" id="TNV87898.1"/>
    </source>
</evidence>
<gene>
    <name evidence="3" type="ORF">FGO68_gene395</name>
</gene>
<feature type="signal peptide" evidence="2">
    <location>
        <begin position="1"/>
        <end position="22"/>
    </location>
</feature>
<comment type="caution">
    <text evidence="3">The sequence shown here is derived from an EMBL/GenBank/DDBJ whole genome shotgun (WGS) entry which is preliminary data.</text>
</comment>
<protein>
    <submittedName>
        <fullName evidence="3">Uncharacterized protein</fullName>
    </submittedName>
</protein>
<keyword evidence="2" id="KW-0732">Signal</keyword>
<dbReference type="EMBL" id="RRYP01000160">
    <property type="protein sequence ID" value="TNV87898.1"/>
    <property type="molecule type" value="Genomic_DNA"/>
</dbReference>
<evidence type="ECO:0000256" key="1">
    <source>
        <dbReference type="SAM" id="Phobius"/>
    </source>
</evidence>
<accession>A0A8J8P6M7</accession>
<evidence type="ECO:0000256" key="2">
    <source>
        <dbReference type="SAM" id="SignalP"/>
    </source>
</evidence>
<keyword evidence="1" id="KW-0472">Membrane</keyword>
<feature type="transmembrane region" description="Helical" evidence="1">
    <location>
        <begin position="37"/>
        <end position="57"/>
    </location>
</feature>
<sequence>MNQVISLFTILMLLIVTFSASAIINGVVSPFKTAFDIVMLSMIGFNFFNKGFVTLIIPGHLRQTFSKCIFLILISDLPNSLREKVIYTQDSPLAPVFKIVLFSTIIFVQISKGQSMAKCSTKNENGRFQVQSINLLFEIVRFMKFYQCMNQYQACHG</sequence>
<reference evidence="3" key="1">
    <citation type="submission" date="2019-06" db="EMBL/GenBank/DDBJ databases">
        <authorList>
            <person name="Zheng W."/>
        </authorList>
    </citation>
    <scope>NUCLEOTIDE SEQUENCE</scope>
    <source>
        <strain evidence="3">QDHG01</strain>
    </source>
</reference>
<dbReference type="Proteomes" id="UP000785679">
    <property type="component" value="Unassembled WGS sequence"/>
</dbReference>
<proteinExistence type="predicted"/>
<evidence type="ECO:0000313" key="4">
    <source>
        <dbReference type="Proteomes" id="UP000785679"/>
    </source>
</evidence>